<dbReference type="Pfam" id="PF25826">
    <property type="entry name" value="DUF7952"/>
    <property type="match status" value="1"/>
</dbReference>
<dbReference type="PROSITE" id="PS51293">
    <property type="entry name" value="SANT"/>
    <property type="match status" value="2"/>
</dbReference>
<dbReference type="GO" id="GO:0005634">
    <property type="term" value="C:nucleus"/>
    <property type="evidence" value="ECO:0007669"/>
    <property type="project" value="UniProtKB-SubCell"/>
</dbReference>
<dbReference type="Pfam" id="PF24662">
    <property type="entry name" value="DUF7650"/>
    <property type="match status" value="1"/>
</dbReference>
<dbReference type="Gene3D" id="1.10.10.60">
    <property type="entry name" value="Homeodomain-like"/>
    <property type="match status" value="1"/>
</dbReference>
<keyword evidence="2" id="KW-0805">Transcription regulation</keyword>
<evidence type="ECO:0000256" key="5">
    <source>
        <dbReference type="SAM" id="MobiDB-lite"/>
    </source>
</evidence>
<dbReference type="PANTHER" id="PTHR13859">
    <property type="entry name" value="ATROPHIN-RELATED"/>
    <property type="match status" value="1"/>
</dbReference>
<dbReference type="EMBL" id="JAAIUW010000008">
    <property type="protein sequence ID" value="KAF7817907.1"/>
    <property type="molecule type" value="Genomic_DNA"/>
</dbReference>
<dbReference type="Proteomes" id="UP000634136">
    <property type="component" value="Unassembled WGS sequence"/>
</dbReference>
<evidence type="ECO:0000313" key="7">
    <source>
        <dbReference type="EMBL" id="KAF7817907.1"/>
    </source>
</evidence>
<name>A0A834TBN0_9FABA</name>
<dbReference type="Gene3D" id="1.20.58.1880">
    <property type="match status" value="1"/>
</dbReference>
<feature type="region of interest" description="Disordered" evidence="5">
    <location>
        <begin position="1050"/>
        <end position="1082"/>
    </location>
</feature>
<keyword evidence="4" id="KW-0539">Nucleus</keyword>
<dbReference type="InterPro" id="IPR001005">
    <property type="entry name" value="SANT/Myb"/>
</dbReference>
<gene>
    <name evidence="7" type="ORF">G2W53_023362</name>
</gene>
<dbReference type="Pfam" id="PF00249">
    <property type="entry name" value="Myb_DNA-binding"/>
    <property type="match status" value="1"/>
</dbReference>
<dbReference type="CDD" id="cd00167">
    <property type="entry name" value="SANT"/>
    <property type="match status" value="1"/>
</dbReference>
<accession>A0A834TBN0</accession>
<feature type="region of interest" description="Disordered" evidence="5">
    <location>
        <begin position="689"/>
        <end position="715"/>
    </location>
</feature>
<dbReference type="AlphaFoldDB" id="A0A834TBN0"/>
<dbReference type="InterPro" id="IPR056067">
    <property type="entry name" value="DUF7650"/>
</dbReference>
<keyword evidence="8" id="KW-1185">Reference proteome</keyword>
<feature type="region of interest" description="Disordered" evidence="5">
    <location>
        <begin position="982"/>
        <end position="1037"/>
    </location>
</feature>
<keyword evidence="3" id="KW-0804">Transcription</keyword>
<comment type="subcellular location">
    <subcellularLocation>
        <location evidence="1">Nucleus</location>
    </subcellularLocation>
</comment>
<protein>
    <recommendedName>
        <fullName evidence="6">SANT domain-containing protein</fullName>
    </recommendedName>
</protein>
<evidence type="ECO:0000256" key="3">
    <source>
        <dbReference type="ARBA" id="ARBA00023163"/>
    </source>
</evidence>
<dbReference type="SUPFAM" id="SSF46689">
    <property type="entry name" value="Homeodomain-like"/>
    <property type="match status" value="2"/>
</dbReference>
<dbReference type="SMART" id="SM00717">
    <property type="entry name" value="SANT"/>
    <property type="match status" value="2"/>
</dbReference>
<feature type="compositionally biased region" description="Polar residues" evidence="5">
    <location>
        <begin position="698"/>
        <end position="715"/>
    </location>
</feature>
<evidence type="ECO:0000313" key="8">
    <source>
        <dbReference type="Proteomes" id="UP000634136"/>
    </source>
</evidence>
<dbReference type="InterPro" id="IPR017884">
    <property type="entry name" value="SANT_dom"/>
</dbReference>
<feature type="domain" description="SANT" evidence="6">
    <location>
        <begin position="114"/>
        <end position="165"/>
    </location>
</feature>
<feature type="compositionally biased region" description="Polar residues" evidence="5">
    <location>
        <begin position="1023"/>
        <end position="1035"/>
    </location>
</feature>
<dbReference type="FunFam" id="1.10.10.60:FF:000374">
    <property type="entry name" value="Arginine-glutamic acid dipeptide repeat protein"/>
    <property type="match status" value="1"/>
</dbReference>
<proteinExistence type="predicted"/>
<reference evidence="7" key="1">
    <citation type="submission" date="2020-09" db="EMBL/GenBank/DDBJ databases">
        <title>Genome-Enabled Discovery of Anthraquinone Biosynthesis in Senna tora.</title>
        <authorList>
            <person name="Kang S.-H."/>
            <person name="Pandey R.P."/>
            <person name="Lee C.-M."/>
            <person name="Sim J.-S."/>
            <person name="Jeong J.-T."/>
            <person name="Choi B.-S."/>
            <person name="Jung M."/>
            <person name="Ginzburg D."/>
            <person name="Zhao K."/>
            <person name="Won S.Y."/>
            <person name="Oh T.-J."/>
            <person name="Yu Y."/>
            <person name="Kim N.-H."/>
            <person name="Lee O.R."/>
            <person name="Lee T.-H."/>
            <person name="Bashyal P."/>
            <person name="Kim T.-S."/>
            <person name="Lee W.-H."/>
            <person name="Kawkins C."/>
            <person name="Kim C.-K."/>
            <person name="Kim J.S."/>
            <person name="Ahn B.O."/>
            <person name="Rhee S.Y."/>
            <person name="Sohng J.K."/>
        </authorList>
    </citation>
    <scope>NUCLEOTIDE SEQUENCE</scope>
    <source>
        <tissue evidence="7">Leaf</tissue>
    </source>
</reference>
<sequence length="1174" mass="131888">MELAHLDHNNNCLVYASDMKSTPPSSPDISDIVGAPQLNPRLGDEYQVETPPMITESERLKLLLSPADSELVNDHSYSFAMGLPVPLIWVHNEVEESKSSLQGQSKAYGMAPSRLSNSWSDADEKSFLLGLFIFGKNFIQIKRFLDDKGMGEIMSFYYGKFYKSNEYRRWSDCRQIKGRKCMTGQKLFTGWRQHELVSRLNSKVTEKLQDTLLQLLSVMSLDPHFAHVYKQISKSYAEGRASLEEYIFSLKSTVGLGVLVEAVGIGKEKEDLTRLAVESGKNNQSFSVYPCVPTGKAWSSLEPSDIIKFLTGGFRLSKAKSNDLFWEAVWPRLLARGWHSEQPNNNPGFVSSRDYLVFLIPGVKKFSRRKLVKGNHYFDSVSDVLSKVVSEPNLLELEVEEAKAGGCTEEGGLFPENASSDKDDQFDSHRPCYLKPRVPTFNIDDMKFTVVDTSLVYRGKSSDLRELKSLPLGFNITSKKINQMTSGNTVSKIEVCGAGKTHKGDKHLGEANHKKGVSDNNSHKLFRCTVVDTSLVHRGKLSSKVRELRCVPVELKDTSKKMAALSREIEGISSKYSPGEKEATVQLENREKNSNADCLRSTMDVDATINKRRTYDNINNKADKFVERQRNPKTCKSDDKLLKKILKQQSGPIARSGQSNNAAPPIKRRRLTACAKAETSRILEISSGDLGSEKPAFSRSSSFPEANKKSSNQVSHKQNVCFVASPAEEVVEDDKKGILLIKNCPGRAMSCSKVEKCESQQPINSNIIEVPPKSENDEMMEEDDKCQNPNAGELVPNPVVTSSGDGSMEQNPDMNQRRHSTRNRPLTVRALESIESDFMMFVQRNPKKKEDQAPKDPFNPCRRARTRVKATTHRHSLDILNTCLGLYLILFDSVNPVCNVLAQKKKLSDKLGSQWSKDELERFYEAYRKHGKDWKKVAAVERNRSTEMVGHFTAYLSLPEGTASVVGLIAMMTDHYNVLEGSDSERESNDAFESGNLQPRAVGKRTPRFPVSYYKKDDRKNYVSPNKRSPKSEVNGNDDEVAHVAALALTEAAQRGGSPQVSQTPYRRAEKSSPVRSWGRTNLQSETSRAKFCDASMYEECLEGSVESRGAENGEYARDSSSLMNMEGVGTVEIHRKGKKIYRKRKEWKMLEIIWLMTVEKHVVALKRELILVL</sequence>
<evidence type="ECO:0000256" key="1">
    <source>
        <dbReference type="ARBA" id="ARBA00004123"/>
    </source>
</evidence>
<dbReference type="InterPro" id="IPR009057">
    <property type="entry name" value="Homeodomain-like_sf"/>
</dbReference>
<dbReference type="GO" id="GO:0003714">
    <property type="term" value="F:transcription corepressor activity"/>
    <property type="evidence" value="ECO:0007669"/>
    <property type="project" value="TreeGrafter"/>
</dbReference>
<dbReference type="PANTHER" id="PTHR13859:SF31">
    <property type="entry name" value="ELM2 DOMAIN-CONTAINING PROTEIN"/>
    <property type="match status" value="1"/>
</dbReference>
<dbReference type="OrthoDB" id="6147534at2759"/>
<evidence type="ECO:0000259" key="6">
    <source>
        <dbReference type="PROSITE" id="PS51293"/>
    </source>
</evidence>
<evidence type="ECO:0000256" key="2">
    <source>
        <dbReference type="ARBA" id="ARBA00023015"/>
    </source>
</evidence>
<feature type="region of interest" description="Disordered" evidence="5">
    <location>
        <begin position="802"/>
        <end position="821"/>
    </location>
</feature>
<organism evidence="7 8">
    <name type="scientific">Senna tora</name>
    <dbReference type="NCBI Taxonomy" id="362788"/>
    <lineage>
        <taxon>Eukaryota</taxon>
        <taxon>Viridiplantae</taxon>
        <taxon>Streptophyta</taxon>
        <taxon>Embryophyta</taxon>
        <taxon>Tracheophyta</taxon>
        <taxon>Spermatophyta</taxon>
        <taxon>Magnoliopsida</taxon>
        <taxon>eudicotyledons</taxon>
        <taxon>Gunneridae</taxon>
        <taxon>Pentapetalae</taxon>
        <taxon>rosids</taxon>
        <taxon>fabids</taxon>
        <taxon>Fabales</taxon>
        <taxon>Fabaceae</taxon>
        <taxon>Caesalpinioideae</taxon>
        <taxon>Cassia clade</taxon>
        <taxon>Senna</taxon>
    </lineage>
</organism>
<dbReference type="InterPro" id="IPR057712">
    <property type="entry name" value="DUF7952"/>
</dbReference>
<feature type="compositionally biased region" description="Polar residues" evidence="5">
    <location>
        <begin position="802"/>
        <end position="814"/>
    </location>
</feature>
<evidence type="ECO:0000256" key="4">
    <source>
        <dbReference type="ARBA" id="ARBA00023242"/>
    </source>
</evidence>
<feature type="domain" description="SANT" evidence="6">
    <location>
        <begin position="910"/>
        <end position="963"/>
    </location>
</feature>
<comment type="caution">
    <text evidence="7">The sequence shown here is derived from an EMBL/GenBank/DDBJ whole genome shotgun (WGS) entry which is preliminary data.</text>
</comment>